<evidence type="ECO:0000256" key="3">
    <source>
        <dbReference type="ARBA" id="ARBA00004477"/>
    </source>
</evidence>
<evidence type="ECO:0000256" key="10">
    <source>
        <dbReference type="ARBA" id="ARBA00022692"/>
    </source>
</evidence>
<evidence type="ECO:0000256" key="19">
    <source>
        <dbReference type="ARBA" id="ARBA00023264"/>
    </source>
</evidence>
<dbReference type="Proteomes" id="UP000289323">
    <property type="component" value="Unassembled WGS sequence"/>
</dbReference>
<comment type="catalytic activity">
    <reaction evidence="2 21 23">
        <text>Thiol-dependent hydrolysis of ester, thioester, amide, peptide and isopeptide bonds formed by the C-terminal Gly of ubiquitin (a 76-residue protein attached to proteins as an intracellular targeting signal).</text>
        <dbReference type="EC" id="3.4.19.12"/>
    </reaction>
</comment>
<dbReference type="GO" id="GO:0005789">
    <property type="term" value="C:endoplasmic reticulum membrane"/>
    <property type="evidence" value="ECO:0007669"/>
    <property type="project" value="UniProtKB-SubCell"/>
</dbReference>
<dbReference type="Gene3D" id="1.20.120.1760">
    <property type="match status" value="1"/>
</dbReference>
<dbReference type="SUPFAM" id="SSF54001">
    <property type="entry name" value="Cysteine proteinases"/>
    <property type="match status" value="1"/>
</dbReference>
<keyword evidence="9 22" id="KW-0808">Transferase</keyword>
<feature type="site" description="Important for enzyme activity" evidence="21">
    <location>
        <position position="286"/>
    </location>
</feature>
<feature type="region of interest" description="Disordered" evidence="25">
    <location>
        <begin position="1"/>
        <end position="69"/>
    </location>
</feature>
<dbReference type="InterPro" id="IPR038765">
    <property type="entry name" value="Papain-like_cys_pep_sf"/>
</dbReference>
<evidence type="ECO:0000256" key="12">
    <source>
        <dbReference type="ARBA" id="ARBA00022801"/>
    </source>
</evidence>
<feature type="active site" description="Proton donor" evidence="21">
    <location>
        <position position="271"/>
    </location>
</feature>
<feature type="domain" description="UCH catalytic" evidence="26">
    <location>
        <begin position="95"/>
        <end position="332"/>
    </location>
</feature>
<evidence type="ECO:0000313" key="27">
    <source>
        <dbReference type="EMBL" id="SPQ25841.1"/>
    </source>
</evidence>
<evidence type="ECO:0000313" key="28">
    <source>
        <dbReference type="Proteomes" id="UP000289323"/>
    </source>
</evidence>
<gene>
    <name evidence="27" type="ORF">TT172_LOCUS8260</name>
</gene>
<evidence type="ECO:0000256" key="21">
    <source>
        <dbReference type="PROSITE-ProRule" id="PRU01393"/>
    </source>
</evidence>
<keyword evidence="13 21" id="KW-0788">Thiol protease</keyword>
<keyword evidence="14" id="KW-0256">Endoplasmic reticulum</keyword>
<feature type="compositionally biased region" description="Low complexity" evidence="25">
    <location>
        <begin position="50"/>
        <end position="60"/>
    </location>
</feature>
<dbReference type="PANTHER" id="PTHR10589:SF16">
    <property type="entry name" value="UBIQUITIN CARBOXYL-TERMINAL HYDROLASE ISOZYME L5"/>
    <property type="match status" value="1"/>
</dbReference>
<dbReference type="GO" id="GO:0006511">
    <property type="term" value="P:ubiquitin-dependent protein catabolic process"/>
    <property type="evidence" value="ECO:0007669"/>
    <property type="project" value="UniProtKB-UniRule"/>
</dbReference>
<dbReference type="NCBIfam" id="TIGR00473">
    <property type="entry name" value="pssA"/>
    <property type="match status" value="1"/>
</dbReference>
<evidence type="ECO:0000256" key="25">
    <source>
        <dbReference type="SAM" id="MobiDB-lite"/>
    </source>
</evidence>
<dbReference type="GO" id="GO:0003882">
    <property type="term" value="F:CDP-diacylglycerol-serine O-phosphatidyltransferase activity"/>
    <property type="evidence" value="ECO:0007669"/>
    <property type="project" value="UniProtKB-EC"/>
</dbReference>
<feature type="compositionally biased region" description="Low complexity" evidence="25">
    <location>
        <begin position="471"/>
        <end position="485"/>
    </location>
</feature>
<evidence type="ECO:0000256" key="2">
    <source>
        <dbReference type="ARBA" id="ARBA00000707"/>
    </source>
</evidence>
<keyword evidence="15" id="KW-1133">Transmembrane helix</keyword>
<dbReference type="InterPro" id="IPR000462">
    <property type="entry name" value="CDP-OH_P_trans"/>
</dbReference>
<dbReference type="AlphaFoldDB" id="A0A446BTL6"/>
<keyword evidence="18" id="KW-0594">Phospholipid biosynthesis</keyword>
<dbReference type="EMBL" id="OUUZ01000015">
    <property type="protein sequence ID" value="SPQ25841.1"/>
    <property type="molecule type" value="Genomic_DNA"/>
</dbReference>
<comment type="catalytic activity">
    <reaction evidence="1">
        <text>a CDP-1,2-diacyl-sn-glycerol + L-serine = a 1,2-diacyl-sn-glycero-3-phospho-L-serine + CMP + H(+)</text>
        <dbReference type="Rhea" id="RHEA:16913"/>
        <dbReference type="ChEBI" id="CHEBI:15378"/>
        <dbReference type="ChEBI" id="CHEBI:33384"/>
        <dbReference type="ChEBI" id="CHEBI:57262"/>
        <dbReference type="ChEBI" id="CHEBI:58332"/>
        <dbReference type="ChEBI" id="CHEBI:60377"/>
        <dbReference type="EC" id="2.7.8.8"/>
    </reaction>
</comment>
<evidence type="ECO:0000256" key="23">
    <source>
        <dbReference type="RuleBase" id="RU361215"/>
    </source>
</evidence>
<dbReference type="GO" id="GO:0016579">
    <property type="term" value="P:protein deubiquitination"/>
    <property type="evidence" value="ECO:0007669"/>
    <property type="project" value="TreeGrafter"/>
</dbReference>
<comment type="subcellular location">
    <subcellularLocation>
        <location evidence="3">Endoplasmic reticulum membrane</location>
        <topology evidence="3">Multi-pass membrane protein</topology>
    </subcellularLocation>
</comment>
<evidence type="ECO:0000256" key="13">
    <source>
        <dbReference type="ARBA" id="ARBA00022807"/>
    </source>
</evidence>
<keyword evidence="24" id="KW-0175">Coiled coil</keyword>
<dbReference type="InterPro" id="IPR043130">
    <property type="entry name" value="CDP-OH_PTrfase_TM_dom"/>
</dbReference>
<comment type="similarity">
    <text evidence="6 22">Belongs to the CDP-alcohol phosphatidyltransferase class-I family.</text>
</comment>
<evidence type="ECO:0000256" key="5">
    <source>
        <dbReference type="ARBA" id="ARBA00009326"/>
    </source>
</evidence>
<dbReference type="PANTHER" id="PTHR10589">
    <property type="entry name" value="UBIQUITIN CARBOXYL-TERMINAL HYDROLASE"/>
    <property type="match status" value="1"/>
</dbReference>
<keyword evidence="10" id="KW-0812">Transmembrane</keyword>
<evidence type="ECO:0000256" key="8">
    <source>
        <dbReference type="ARBA" id="ARBA00022670"/>
    </source>
</evidence>
<dbReference type="GO" id="GO:0004843">
    <property type="term" value="F:cysteine-type deubiquitinase activity"/>
    <property type="evidence" value="ECO:0007669"/>
    <property type="project" value="UniProtKB-UniRule"/>
</dbReference>
<proteinExistence type="inferred from homology"/>
<evidence type="ECO:0000256" key="20">
    <source>
        <dbReference type="ARBA" id="ARBA00060701"/>
    </source>
</evidence>
<evidence type="ECO:0000256" key="17">
    <source>
        <dbReference type="ARBA" id="ARBA00023136"/>
    </source>
</evidence>
<accession>A0A446BTL6</accession>
<evidence type="ECO:0000256" key="24">
    <source>
        <dbReference type="SAM" id="Coils"/>
    </source>
</evidence>
<dbReference type="GO" id="GO:0006659">
    <property type="term" value="P:phosphatidylserine biosynthetic process"/>
    <property type="evidence" value="ECO:0007669"/>
    <property type="project" value="UniProtKB-ARBA"/>
</dbReference>
<dbReference type="PROSITE" id="PS00379">
    <property type="entry name" value="CDP_ALCOHOL_P_TRANSF"/>
    <property type="match status" value="1"/>
</dbReference>
<feature type="active site" description="Nucleophile" evidence="21">
    <location>
        <position position="175"/>
    </location>
</feature>
<organism evidence="27 28">
    <name type="scientific">Thermothielavioides terrestris</name>
    <dbReference type="NCBI Taxonomy" id="2587410"/>
    <lineage>
        <taxon>Eukaryota</taxon>
        <taxon>Fungi</taxon>
        <taxon>Dikarya</taxon>
        <taxon>Ascomycota</taxon>
        <taxon>Pezizomycotina</taxon>
        <taxon>Sordariomycetes</taxon>
        <taxon>Sordariomycetidae</taxon>
        <taxon>Sordariales</taxon>
        <taxon>Chaetomiaceae</taxon>
        <taxon>Thermothielavioides</taxon>
    </lineage>
</organism>
<sequence length="755" mass="82487">MTQEAIPPAGESYLEGGDGGSSLPVRRSGRVRKRMLPFNDDADHPKERPAASSNSTSARRNSQRKAAPEVFDIPDNLLEASLAPWKENEKAEWASWVELESDPAFFTAILGLLGVKGARIVELLSADEDSLAALPAPVYGMIFLFEYVGESMDEGKNNEPSEDVWFANQTTNNACATIALLNILMNTEGLQLGEKLLRFKQESKGLSAPLRGHMITNSTWIRTAHNAFSRRLDLLNAVLAVQNDVDQKKIRTKAKRKKAKAKVSDNDTAYHFIAFVPIGQKVWQLDGLSNKPVFLGEYAPGQHWTSAVSPVIQQKMAHHEMELSFSLLALCADNASQLRQKLAANVRRLESLETRFKSNSEWKPKANSSIIHSSSDDRLPLYQLDAEDIRTSVSDEKTPEPTSGTVEAGLQAWEQLCDEQQRLRSQYEDELGGLETTGVLGRTKDHTPAIHEWVKLLAVFPRPDPQADKQFTPFPSTTPTSSSIPGETATTDDIVTTKARDAASGQGAQDMSKRSSVAGAAANGAASKEGSPVNPPSIDKQKLLLSADSGHFSLIRALHLADFITELNGLCGILSLFSSMRYCLGDPTHHGNLWAALAFLPFGLFFDFLDGKVARWRKKSSLMGQELDSLADLISFGVSPAAVAFAIGIRTPVDHLCLAFFVLCGLTRLARFNVTATSIPKDASGKARYFEGTPIPTTLALDALMGWWVARGWIHAALPGGLWFAGSPLEVHPVVALFLLHGCLMTSRTIHIPKL</sequence>
<evidence type="ECO:0000256" key="22">
    <source>
        <dbReference type="RuleBase" id="RU003750"/>
    </source>
</evidence>
<evidence type="ECO:0000256" key="15">
    <source>
        <dbReference type="ARBA" id="ARBA00022989"/>
    </source>
</evidence>
<evidence type="ECO:0000256" key="4">
    <source>
        <dbReference type="ARBA" id="ARBA00005189"/>
    </source>
</evidence>
<dbReference type="FunFam" id="3.40.532.10:FF:000010">
    <property type="entry name" value="Ubiquitin carboxyl-terminal hydrolase"/>
    <property type="match status" value="1"/>
</dbReference>
<dbReference type="EC" id="3.4.19.12" evidence="23"/>
<keyword evidence="7" id="KW-0444">Lipid biosynthesis</keyword>
<evidence type="ECO:0000256" key="18">
    <source>
        <dbReference type="ARBA" id="ARBA00023209"/>
    </source>
</evidence>
<keyword evidence="12 21" id="KW-0378">Hydrolase</keyword>
<dbReference type="Gene3D" id="3.40.532.10">
    <property type="entry name" value="Peptidase C12, ubiquitin carboxyl-terminal hydrolase"/>
    <property type="match status" value="1"/>
</dbReference>
<comment type="pathway">
    <text evidence="20">Phospholipid metabolism; phosphatidylethanolamine biosynthesis; phosphatidylethanolamine from CDP-diacylglycerol: step 1/2.</text>
</comment>
<reference evidence="27 28" key="1">
    <citation type="submission" date="2018-04" db="EMBL/GenBank/DDBJ databases">
        <authorList>
            <person name="Huttner S."/>
            <person name="Dainat J."/>
        </authorList>
    </citation>
    <scope>NUCLEOTIDE SEQUENCE [LARGE SCALE GENOMIC DNA]</scope>
</reference>
<dbReference type="Pfam" id="PF01088">
    <property type="entry name" value="Peptidase_C12"/>
    <property type="match status" value="1"/>
</dbReference>
<comment type="similarity">
    <text evidence="5 21 23">Belongs to the peptidase C12 family.</text>
</comment>
<keyword evidence="8 21" id="KW-0645">Protease</keyword>
<feature type="coiled-coil region" evidence="24">
    <location>
        <begin position="410"/>
        <end position="437"/>
    </location>
</feature>
<dbReference type="PROSITE" id="PS52048">
    <property type="entry name" value="UCH_DOMAIN"/>
    <property type="match status" value="1"/>
</dbReference>
<dbReference type="Pfam" id="PF01066">
    <property type="entry name" value="CDP-OH_P_transf"/>
    <property type="match status" value="1"/>
</dbReference>
<protein>
    <recommendedName>
        <fullName evidence="23">Ubiquitin carboxyl-terminal hydrolase</fullName>
        <ecNumber evidence="23">3.4.19.12</ecNumber>
    </recommendedName>
</protein>
<comment type="pathway">
    <text evidence="4">Lipid metabolism.</text>
</comment>
<dbReference type="InterPro" id="IPR036959">
    <property type="entry name" value="Peptidase_C12_UCH_sf"/>
</dbReference>
<evidence type="ECO:0000256" key="16">
    <source>
        <dbReference type="ARBA" id="ARBA00023098"/>
    </source>
</evidence>
<keyword evidence="19" id="KW-1208">Phospholipid metabolism</keyword>
<dbReference type="PRINTS" id="PR00707">
    <property type="entry name" value="UBCTHYDRLASE"/>
</dbReference>
<keyword evidence="17" id="KW-0472">Membrane</keyword>
<evidence type="ECO:0000256" key="7">
    <source>
        <dbReference type="ARBA" id="ARBA00022516"/>
    </source>
</evidence>
<evidence type="ECO:0000256" key="1">
    <source>
        <dbReference type="ARBA" id="ARBA00000287"/>
    </source>
</evidence>
<dbReference type="FunFam" id="1.20.120.1760:FF:000022">
    <property type="entry name" value="CDP-diacylglycerol--serine O-phosphatidyltransferase"/>
    <property type="match status" value="1"/>
</dbReference>
<evidence type="ECO:0000259" key="26">
    <source>
        <dbReference type="PROSITE" id="PS52048"/>
    </source>
</evidence>
<evidence type="ECO:0000256" key="6">
    <source>
        <dbReference type="ARBA" id="ARBA00010441"/>
    </source>
</evidence>
<feature type="site" description="Transition state stabilizer" evidence="21">
    <location>
        <position position="169"/>
    </location>
</feature>
<evidence type="ECO:0000256" key="14">
    <source>
        <dbReference type="ARBA" id="ARBA00022824"/>
    </source>
</evidence>
<dbReference type="InterPro" id="IPR004533">
    <property type="entry name" value="CDP-diaglyc--ser_O-PTrfase"/>
</dbReference>
<evidence type="ECO:0000256" key="11">
    <source>
        <dbReference type="ARBA" id="ARBA00022786"/>
    </source>
</evidence>
<dbReference type="InterPro" id="IPR001578">
    <property type="entry name" value="Peptidase_C12_UCH"/>
</dbReference>
<dbReference type="InterPro" id="IPR048254">
    <property type="entry name" value="CDP_ALCOHOL_P_TRANSF_CS"/>
</dbReference>
<keyword evidence="16" id="KW-0443">Lipid metabolism</keyword>
<name>A0A446BTL6_9PEZI</name>
<keyword evidence="11 21" id="KW-0833">Ubl conjugation pathway</keyword>
<feature type="region of interest" description="Disordered" evidence="25">
    <location>
        <begin position="464"/>
        <end position="535"/>
    </location>
</feature>
<evidence type="ECO:0000256" key="9">
    <source>
        <dbReference type="ARBA" id="ARBA00022679"/>
    </source>
</evidence>